<dbReference type="Proteomes" id="UP000663829">
    <property type="component" value="Unassembled WGS sequence"/>
</dbReference>
<gene>
    <name evidence="1" type="ORF">GPM918_LOCUS38786</name>
    <name evidence="2" type="ORF">SRO942_LOCUS39636</name>
</gene>
<evidence type="ECO:0000313" key="1">
    <source>
        <dbReference type="EMBL" id="CAF1543822.1"/>
    </source>
</evidence>
<feature type="non-terminal residue" evidence="1">
    <location>
        <position position="15"/>
    </location>
</feature>
<evidence type="ECO:0000313" key="2">
    <source>
        <dbReference type="EMBL" id="CAF4404378.1"/>
    </source>
</evidence>
<dbReference type="EMBL" id="CAJNOQ010026196">
    <property type="protein sequence ID" value="CAF1543822.1"/>
    <property type="molecule type" value="Genomic_DNA"/>
</dbReference>
<accession>A0A815WEI0</accession>
<proteinExistence type="predicted"/>
<sequence length="15" mass="1837">MYRLTTDEMCPDFSQ</sequence>
<keyword evidence="3" id="KW-1185">Reference proteome</keyword>
<dbReference type="Proteomes" id="UP000681722">
    <property type="component" value="Unassembled WGS sequence"/>
</dbReference>
<evidence type="ECO:0000313" key="3">
    <source>
        <dbReference type="Proteomes" id="UP000663829"/>
    </source>
</evidence>
<reference evidence="1" key="1">
    <citation type="submission" date="2021-02" db="EMBL/GenBank/DDBJ databases">
        <authorList>
            <person name="Nowell W R."/>
        </authorList>
    </citation>
    <scope>NUCLEOTIDE SEQUENCE</scope>
</reference>
<organism evidence="1 3">
    <name type="scientific">Didymodactylos carnosus</name>
    <dbReference type="NCBI Taxonomy" id="1234261"/>
    <lineage>
        <taxon>Eukaryota</taxon>
        <taxon>Metazoa</taxon>
        <taxon>Spiralia</taxon>
        <taxon>Gnathifera</taxon>
        <taxon>Rotifera</taxon>
        <taxon>Eurotatoria</taxon>
        <taxon>Bdelloidea</taxon>
        <taxon>Philodinida</taxon>
        <taxon>Philodinidae</taxon>
        <taxon>Didymodactylos</taxon>
    </lineage>
</organism>
<protein>
    <submittedName>
        <fullName evidence="1">Uncharacterized protein</fullName>
    </submittedName>
</protein>
<name>A0A815WEI0_9BILA</name>
<dbReference type="EMBL" id="CAJOBC010091847">
    <property type="protein sequence ID" value="CAF4404378.1"/>
    <property type="molecule type" value="Genomic_DNA"/>
</dbReference>
<comment type="caution">
    <text evidence="1">The sequence shown here is derived from an EMBL/GenBank/DDBJ whole genome shotgun (WGS) entry which is preliminary data.</text>
</comment>